<accession>A0ABP3RAP1</accession>
<keyword evidence="7 9" id="KW-0057">Aromatic amino acid biosynthesis</keyword>
<dbReference type="HAMAP" id="MF_00135">
    <property type="entry name" value="PRAI"/>
    <property type="match status" value="1"/>
</dbReference>
<evidence type="ECO:0000259" key="10">
    <source>
        <dbReference type="Pfam" id="PF00697"/>
    </source>
</evidence>
<evidence type="ECO:0000256" key="6">
    <source>
        <dbReference type="ARBA" id="ARBA00022822"/>
    </source>
</evidence>
<dbReference type="InterPro" id="IPR013785">
    <property type="entry name" value="Aldolase_TIM"/>
</dbReference>
<keyword evidence="8 9" id="KW-0413">Isomerase</keyword>
<evidence type="ECO:0000256" key="8">
    <source>
        <dbReference type="ARBA" id="ARBA00023235"/>
    </source>
</evidence>
<evidence type="ECO:0000256" key="9">
    <source>
        <dbReference type="HAMAP-Rule" id="MF_00135"/>
    </source>
</evidence>
<dbReference type="RefSeq" id="WP_343897772.1">
    <property type="nucleotide sequence ID" value="NZ_BAAAFZ010000088.1"/>
</dbReference>
<evidence type="ECO:0000256" key="3">
    <source>
        <dbReference type="ARBA" id="ARBA00012572"/>
    </source>
</evidence>
<dbReference type="PANTHER" id="PTHR42894">
    <property type="entry name" value="N-(5'-PHOSPHORIBOSYL)ANTHRANILATE ISOMERASE"/>
    <property type="match status" value="1"/>
</dbReference>
<evidence type="ECO:0000313" key="11">
    <source>
        <dbReference type="EMBL" id="GAA0603118.1"/>
    </source>
</evidence>
<dbReference type="PANTHER" id="PTHR42894:SF1">
    <property type="entry name" value="N-(5'-PHOSPHORIBOSYL)ANTHRANILATE ISOMERASE"/>
    <property type="match status" value="1"/>
</dbReference>
<keyword evidence="6 9" id="KW-0822">Tryptophan biosynthesis</keyword>
<comment type="catalytic activity">
    <reaction evidence="1 9">
        <text>N-(5-phospho-beta-D-ribosyl)anthranilate = 1-(2-carboxyphenylamino)-1-deoxy-D-ribulose 5-phosphate</text>
        <dbReference type="Rhea" id="RHEA:21540"/>
        <dbReference type="ChEBI" id="CHEBI:18277"/>
        <dbReference type="ChEBI" id="CHEBI:58613"/>
        <dbReference type="EC" id="5.3.1.24"/>
    </reaction>
</comment>
<dbReference type="NCBIfam" id="NF002295">
    <property type="entry name" value="PRK01222.1-1"/>
    <property type="match status" value="1"/>
</dbReference>
<keyword evidence="5 9" id="KW-0028">Amino-acid biosynthesis</keyword>
<evidence type="ECO:0000256" key="4">
    <source>
        <dbReference type="ARBA" id="ARBA00022272"/>
    </source>
</evidence>
<evidence type="ECO:0000256" key="5">
    <source>
        <dbReference type="ARBA" id="ARBA00022605"/>
    </source>
</evidence>
<evidence type="ECO:0000313" key="12">
    <source>
        <dbReference type="Proteomes" id="UP001501588"/>
    </source>
</evidence>
<dbReference type="InterPro" id="IPR011060">
    <property type="entry name" value="RibuloseP-bd_barrel"/>
</dbReference>
<protein>
    <recommendedName>
        <fullName evidence="4 9">N-(5'-phosphoribosyl)anthranilate isomerase</fullName>
        <shortName evidence="9">PRAI</shortName>
        <ecNumber evidence="3 9">5.3.1.24</ecNumber>
    </recommendedName>
</protein>
<evidence type="ECO:0000256" key="7">
    <source>
        <dbReference type="ARBA" id="ARBA00023141"/>
    </source>
</evidence>
<dbReference type="Proteomes" id="UP001501588">
    <property type="component" value="Unassembled WGS sequence"/>
</dbReference>
<dbReference type="Pfam" id="PF00697">
    <property type="entry name" value="PRAI"/>
    <property type="match status" value="1"/>
</dbReference>
<dbReference type="Gene3D" id="3.20.20.70">
    <property type="entry name" value="Aldolase class I"/>
    <property type="match status" value="1"/>
</dbReference>
<sequence length="215" mass="21497">MSAAVRVKICGVNSPVALDAAASAGADMLGFVFFPPSPRALTPADAAALGALDTGGAERVGLFVDPDDDAIEAVLAALPLDVIQLHGGETPERCAAVRARFGLPVMKALGVSSPSDLDALAAYAPAVDRFLLDAKPPAGAELPGGNAAAFDWSLVAGRAVPRPWLLAGGLTPDNVARALAETGAPGVDVSSGVEKARGVKDPALVRAFVAAAKGN</sequence>
<proteinExistence type="inferred from homology"/>
<dbReference type="EMBL" id="BAAAFZ010000088">
    <property type="protein sequence ID" value="GAA0603118.1"/>
    <property type="molecule type" value="Genomic_DNA"/>
</dbReference>
<gene>
    <name evidence="9" type="primary">trpF</name>
    <name evidence="11" type="ORF">GCM10009416_46010</name>
</gene>
<comment type="pathway">
    <text evidence="2 9">Amino-acid biosynthesis; L-tryptophan biosynthesis; L-tryptophan from chorismate: step 3/5.</text>
</comment>
<dbReference type="EC" id="5.3.1.24" evidence="3 9"/>
<comment type="similarity">
    <text evidence="9">Belongs to the TrpF family.</text>
</comment>
<reference evidence="12" key="1">
    <citation type="journal article" date="2019" name="Int. J. Syst. Evol. Microbiol.">
        <title>The Global Catalogue of Microorganisms (GCM) 10K type strain sequencing project: providing services to taxonomists for standard genome sequencing and annotation.</title>
        <authorList>
            <consortium name="The Broad Institute Genomics Platform"/>
            <consortium name="The Broad Institute Genome Sequencing Center for Infectious Disease"/>
            <person name="Wu L."/>
            <person name="Ma J."/>
        </authorList>
    </citation>
    <scope>NUCLEOTIDE SEQUENCE [LARGE SCALE GENOMIC DNA]</scope>
    <source>
        <strain evidence="12">JCM 9933</strain>
    </source>
</reference>
<dbReference type="InterPro" id="IPR044643">
    <property type="entry name" value="TrpF_fam"/>
</dbReference>
<dbReference type="InterPro" id="IPR001240">
    <property type="entry name" value="PRAI_dom"/>
</dbReference>
<dbReference type="CDD" id="cd00405">
    <property type="entry name" value="PRAI"/>
    <property type="match status" value="1"/>
</dbReference>
<comment type="caution">
    <text evidence="11">The sequence shown here is derived from an EMBL/GenBank/DDBJ whole genome shotgun (WGS) entry which is preliminary data.</text>
</comment>
<evidence type="ECO:0000256" key="2">
    <source>
        <dbReference type="ARBA" id="ARBA00004664"/>
    </source>
</evidence>
<evidence type="ECO:0000256" key="1">
    <source>
        <dbReference type="ARBA" id="ARBA00001164"/>
    </source>
</evidence>
<organism evidence="11 12">
    <name type="scientific">Craurococcus roseus</name>
    <dbReference type="NCBI Taxonomy" id="77585"/>
    <lineage>
        <taxon>Bacteria</taxon>
        <taxon>Pseudomonadati</taxon>
        <taxon>Pseudomonadota</taxon>
        <taxon>Alphaproteobacteria</taxon>
        <taxon>Acetobacterales</taxon>
        <taxon>Acetobacteraceae</taxon>
        <taxon>Craurococcus</taxon>
    </lineage>
</organism>
<feature type="domain" description="N-(5'phosphoribosyl) anthranilate isomerase (PRAI)" evidence="10">
    <location>
        <begin position="7"/>
        <end position="210"/>
    </location>
</feature>
<name>A0ABP3RAP1_9PROT</name>
<keyword evidence="12" id="KW-1185">Reference proteome</keyword>
<dbReference type="SUPFAM" id="SSF51366">
    <property type="entry name" value="Ribulose-phoshate binding barrel"/>
    <property type="match status" value="1"/>
</dbReference>
<dbReference type="GO" id="GO:0016853">
    <property type="term" value="F:isomerase activity"/>
    <property type="evidence" value="ECO:0007669"/>
    <property type="project" value="UniProtKB-KW"/>
</dbReference>